<protein>
    <recommendedName>
        <fullName evidence="3">DUF2778 domain-containing protein</fullName>
    </recommendedName>
</protein>
<dbReference type="AlphaFoldDB" id="A0A1H7LK70"/>
<dbReference type="EMBL" id="FOAJ01000004">
    <property type="protein sequence ID" value="SEK99118.1"/>
    <property type="molecule type" value="Genomic_DNA"/>
</dbReference>
<evidence type="ECO:0000313" key="1">
    <source>
        <dbReference type="EMBL" id="SEK99118.1"/>
    </source>
</evidence>
<accession>A0A1H7LK70</accession>
<keyword evidence="2" id="KW-1185">Reference proteome</keyword>
<organism evidence="1 2">
    <name type="scientific">Paraburkholderia caballeronis</name>
    <dbReference type="NCBI Taxonomy" id="416943"/>
    <lineage>
        <taxon>Bacteria</taxon>
        <taxon>Pseudomonadati</taxon>
        <taxon>Pseudomonadota</taxon>
        <taxon>Betaproteobacteria</taxon>
        <taxon>Burkholderiales</taxon>
        <taxon>Burkholderiaceae</taxon>
        <taxon>Paraburkholderia</taxon>
    </lineage>
</organism>
<dbReference type="Proteomes" id="UP000199120">
    <property type="component" value="Unassembled WGS sequence"/>
</dbReference>
<reference evidence="2" key="1">
    <citation type="submission" date="2016-10" db="EMBL/GenBank/DDBJ databases">
        <authorList>
            <person name="Varghese N."/>
            <person name="Submissions S."/>
        </authorList>
    </citation>
    <scope>NUCLEOTIDE SEQUENCE [LARGE SCALE GENOMIC DNA]</scope>
    <source>
        <strain evidence="2">LMG 26416</strain>
    </source>
</reference>
<gene>
    <name evidence="1" type="ORF">SAMN05192542_104385</name>
</gene>
<proteinExistence type="predicted"/>
<evidence type="ECO:0008006" key="3">
    <source>
        <dbReference type="Google" id="ProtNLM"/>
    </source>
</evidence>
<sequence length="57" mass="6608">MFRHRIDRRVSQGLSKGCITVVNPLDFARLERHIRSRKPSIPIPGETFNAYGKVMVR</sequence>
<evidence type="ECO:0000313" key="2">
    <source>
        <dbReference type="Proteomes" id="UP000199120"/>
    </source>
</evidence>
<name>A0A1H7LK70_9BURK</name>